<dbReference type="EMBL" id="JABSTV010001248">
    <property type="protein sequence ID" value="KAH7968410.1"/>
    <property type="molecule type" value="Genomic_DNA"/>
</dbReference>
<keyword evidence="2" id="KW-1185">Reference proteome</keyword>
<protein>
    <recommendedName>
        <fullName evidence="3">Hsp70-binding protein 1</fullName>
    </recommendedName>
</protein>
<dbReference type="PANTHER" id="PTHR19316:SF18">
    <property type="entry name" value="HSP70-BINDING PROTEIN 1"/>
    <property type="match status" value="1"/>
</dbReference>
<dbReference type="PANTHER" id="PTHR19316">
    <property type="entry name" value="PROTEIN FOLDING REGULATOR"/>
    <property type="match status" value="1"/>
</dbReference>
<dbReference type="AlphaFoldDB" id="A0A9D4Q5H0"/>
<reference evidence="1" key="2">
    <citation type="submission" date="2021-09" db="EMBL/GenBank/DDBJ databases">
        <authorList>
            <person name="Jia N."/>
            <person name="Wang J."/>
            <person name="Shi W."/>
            <person name="Du L."/>
            <person name="Sun Y."/>
            <person name="Zhan W."/>
            <person name="Jiang J."/>
            <person name="Wang Q."/>
            <person name="Zhang B."/>
            <person name="Ji P."/>
            <person name="Sakyi L.B."/>
            <person name="Cui X."/>
            <person name="Yuan T."/>
            <person name="Jiang B."/>
            <person name="Yang W."/>
            <person name="Lam T.T.-Y."/>
            <person name="Chang Q."/>
            <person name="Ding S."/>
            <person name="Wang X."/>
            <person name="Zhu J."/>
            <person name="Ruan X."/>
            <person name="Zhao L."/>
            <person name="Wei J."/>
            <person name="Que T."/>
            <person name="Du C."/>
            <person name="Cheng J."/>
            <person name="Dai P."/>
            <person name="Han X."/>
            <person name="Huang E."/>
            <person name="Gao Y."/>
            <person name="Liu J."/>
            <person name="Shao H."/>
            <person name="Ye R."/>
            <person name="Li L."/>
            <person name="Wei W."/>
            <person name="Wang X."/>
            <person name="Wang C."/>
            <person name="Huo Q."/>
            <person name="Li W."/>
            <person name="Guo W."/>
            <person name="Chen H."/>
            <person name="Chen S."/>
            <person name="Zhou L."/>
            <person name="Zhou L."/>
            <person name="Ni X."/>
            <person name="Tian J."/>
            <person name="Zhou Y."/>
            <person name="Sheng Y."/>
            <person name="Liu T."/>
            <person name="Pan Y."/>
            <person name="Xia L."/>
            <person name="Li J."/>
            <person name="Zhao F."/>
            <person name="Cao W."/>
        </authorList>
    </citation>
    <scope>NUCLEOTIDE SEQUENCE</scope>
    <source>
        <strain evidence="1">Rsan-2018</strain>
        <tissue evidence="1">Larvae</tissue>
    </source>
</reference>
<sequence length="307" mass="35166">MAEDLEQPQSTEMAIADPQRLDVGRIRWLSRAMDELLVNPYDDMRRSLQNIRECLHESRNIARVLVACIANVQQYIDVVDYAKDFERMGGFQVFPDLLDYPSSLVRVETCALIAELVQNNPHCQRAAFLSARRLMRLLDSETDDEVRCKALYALSCMVRQNRDAYANFEKLGGPTVLRRTLFETPNRRLKTKASFLVATLCAQEESFRHTLATSEFARDTVDLLPHVDGDCRQFLLSALLSLATHSAQPLLSERPAVKEALVAMLAGFIREHRDVAQFQEEVQYSTEILELMKDRRELPRMISLRSS</sequence>
<dbReference type="VEuPathDB" id="VectorBase:RSAN_047420"/>
<reference evidence="1" key="1">
    <citation type="journal article" date="2020" name="Cell">
        <title>Large-Scale Comparative Analyses of Tick Genomes Elucidate Their Genetic Diversity and Vector Capacities.</title>
        <authorList>
            <consortium name="Tick Genome and Microbiome Consortium (TIGMIC)"/>
            <person name="Jia N."/>
            <person name="Wang J."/>
            <person name="Shi W."/>
            <person name="Du L."/>
            <person name="Sun Y."/>
            <person name="Zhan W."/>
            <person name="Jiang J.F."/>
            <person name="Wang Q."/>
            <person name="Zhang B."/>
            <person name="Ji P."/>
            <person name="Bell-Sakyi L."/>
            <person name="Cui X.M."/>
            <person name="Yuan T.T."/>
            <person name="Jiang B.G."/>
            <person name="Yang W.F."/>
            <person name="Lam T.T."/>
            <person name="Chang Q.C."/>
            <person name="Ding S.J."/>
            <person name="Wang X.J."/>
            <person name="Zhu J.G."/>
            <person name="Ruan X.D."/>
            <person name="Zhao L."/>
            <person name="Wei J.T."/>
            <person name="Ye R.Z."/>
            <person name="Que T.C."/>
            <person name="Du C.H."/>
            <person name="Zhou Y.H."/>
            <person name="Cheng J.X."/>
            <person name="Dai P.F."/>
            <person name="Guo W.B."/>
            <person name="Han X.H."/>
            <person name="Huang E.J."/>
            <person name="Li L.F."/>
            <person name="Wei W."/>
            <person name="Gao Y.C."/>
            <person name="Liu J.Z."/>
            <person name="Shao H.Z."/>
            <person name="Wang X."/>
            <person name="Wang C.C."/>
            <person name="Yang T.C."/>
            <person name="Huo Q.B."/>
            <person name="Li W."/>
            <person name="Chen H.Y."/>
            <person name="Chen S.E."/>
            <person name="Zhou L.G."/>
            <person name="Ni X.B."/>
            <person name="Tian J.H."/>
            <person name="Sheng Y."/>
            <person name="Liu T."/>
            <person name="Pan Y.S."/>
            <person name="Xia L.Y."/>
            <person name="Li J."/>
            <person name="Zhao F."/>
            <person name="Cao W.C."/>
        </authorList>
    </citation>
    <scope>NUCLEOTIDE SEQUENCE</scope>
    <source>
        <strain evidence="1">Rsan-2018</strain>
    </source>
</reference>
<dbReference type="Proteomes" id="UP000821837">
    <property type="component" value="Unassembled WGS sequence"/>
</dbReference>
<dbReference type="GO" id="GO:0005783">
    <property type="term" value="C:endoplasmic reticulum"/>
    <property type="evidence" value="ECO:0007669"/>
    <property type="project" value="TreeGrafter"/>
</dbReference>
<evidence type="ECO:0000313" key="2">
    <source>
        <dbReference type="Proteomes" id="UP000821837"/>
    </source>
</evidence>
<dbReference type="SUPFAM" id="SSF48371">
    <property type="entry name" value="ARM repeat"/>
    <property type="match status" value="1"/>
</dbReference>
<dbReference type="GO" id="GO:0000774">
    <property type="term" value="F:adenyl-nucleotide exchange factor activity"/>
    <property type="evidence" value="ECO:0007669"/>
    <property type="project" value="TreeGrafter"/>
</dbReference>
<comment type="caution">
    <text evidence="1">The sequence shown here is derived from an EMBL/GenBank/DDBJ whole genome shotgun (WGS) entry which is preliminary data.</text>
</comment>
<gene>
    <name evidence="1" type="ORF">HPB52_008269</name>
</gene>
<dbReference type="InterPro" id="IPR011989">
    <property type="entry name" value="ARM-like"/>
</dbReference>
<evidence type="ECO:0000313" key="1">
    <source>
        <dbReference type="EMBL" id="KAH7968410.1"/>
    </source>
</evidence>
<dbReference type="Gene3D" id="1.25.10.10">
    <property type="entry name" value="Leucine-rich Repeat Variant"/>
    <property type="match status" value="1"/>
</dbReference>
<evidence type="ECO:0008006" key="3">
    <source>
        <dbReference type="Google" id="ProtNLM"/>
    </source>
</evidence>
<dbReference type="InterPro" id="IPR050693">
    <property type="entry name" value="Hsp70_NEF-Inhibitors"/>
</dbReference>
<accession>A0A9D4Q5H0</accession>
<dbReference type="InterPro" id="IPR016024">
    <property type="entry name" value="ARM-type_fold"/>
</dbReference>
<dbReference type="OrthoDB" id="10250458at2759"/>
<proteinExistence type="predicted"/>
<organism evidence="1 2">
    <name type="scientific">Rhipicephalus sanguineus</name>
    <name type="common">Brown dog tick</name>
    <name type="synonym">Ixodes sanguineus</name>
    <dbReference type="NCBI Taxonomy" id="34632"/>
    <lineage>
        <taxon>Eukaryota</taxon>
        <taxon>Metazoa</taxon>
        <taxon>Ecdysozoa</taxon>
        <taxon>Arthropoda</taxon>
        <taxon>Chelicerata</taxon>
        <taxon>Arachnida</taxon>
        <taxon>Acari</taxon>
        <taxon>Parasitiformes</taxon>
        <taxon>Ixodida</taxon>
        <taxon>Ixodoidea</taxon>
        <taxon>Ixodidae</taxon>
        <taxon>Rhipicephalinae</taxon>
        <taxon>Rhipicephalus</taxon>
        <taxon>Rhipicephalus</taxon>
    </lineage>
</organism>
<name>A0A9D4Q5H0_RHISA</name>